<dbReference type="GO" id="GO:0005829">
    <property type="term" value="C:cytosol"/>
    <property type="evidence" value="ECO:0007669"/>
    <property type="project" value="TreeGrafter"/>
</dbReference>
<evidence type="ECO:0000256" key="8">
    <source>
        <dbReference type="ARBA" id="ARBA00048741"/>
    </source>
</evidence>
<accession>A0AB73T741</accession>
<dbReference type="Pfam" id="PF00733">
    <property type="entry name" value="Asn_synthase"/>
    <property type="match status" value="1"/>
</dbReference>
<dbReference type="InterPro" id="IPR017932">
    <property type="entry name" value="GATase_2_dom"/>
</dbReference>
<dbReference type="GO" id="GO:0005524">
    <property type="term" value="F:ATP binding"/>
    <property type="evidence" value="ECO:0007669"/>
    <property type="project" value="UniProtKB-KW"/>
</dbReference>
<organism evidence="13 14">
    <name type="scientific">Murimonas intestini</name>
    <dbReference type="NCBI Taxonomy" id="1337051"/>
    <lineage>
        <taxon>Bacteria</taxon>
        <taxon>Bacillati</taxon>
        <taxon>Bacillota</taxon>
        <taxon>Clostridia</taxon>
        <taxon>Lachnospirales</taxon>
        <taxon>Lachnospiraceae</taxon>
        <taxon>Murimonas</taxon>
    </lineage>
</organism>
<reference evidence="13 14" key="1">
    <citation type="submission" date="2018-05" db="EMBL/GenBank/DDBJ databases">
        <authorList>
            <person name="Goeker M."/>
            <person name="Huntemann M."/>
            <person name="Clum A."/>
            <person name="Pillay M."/>
            <person name="Palaniappan K."/>
            <person name="Varghese N."/>
            <person name="Mikhailova N."/>
            <person name="Stamatis D."/>
            <person name="Reddy T."/>
            <person name="Daum C."/>
            <person name="Shapiro N."/>
            <person name="Ivanova N."/>
            <person name="Kyrpides N."/>
            <person name="Woyke T."/>
        </authorList>
    </citation>
    <scope>NUCLEOTIDE SEQUENCE [LARGE SCALE GENOMIC DNA]</scope>
    <source>
        <strain evidence="13 14">DSM 26524</strain>
    </source>
</reference>
<dbReference type="NCBIfam" id="TIGR01536">
    <property type="entry name" value="asn_synth_AEB"/>
    <property type="match status" value="1"/>
</dbReference>
<keyword evidence="4 10" id="KW-0547">Nucleotide-binding</keyword>
<feature type="binding site" evidence="10">
    <location>
        <position position="97"/>
    </location>
    <ligand>
        <name>L-glutamine</name>
        <dbReference type="ChEBI" id="CHEBI:58359"/>
    </ligand>
</feature>
<evidence type="ECO:0000256" key="3">
    <source>
        <dbReference type="ARBA" id="ARBA00012737"/>
    </source>
</evidence>
<evidence type="ECO:0000256" key="10">
    <source>
        <dbReference type="PIRSR" id="PIRSR001589-2"/>
    </source>
</evidence>
<name>A0AB73T741_9FIRM</name>
<keyword evidence="14" id="KW-1185">Reference proteome</keyword>
<dbReference type="SUPFAM" id="SSF52402">
    <property type="entry name" value="Adenine nucleotide alpha hydrolases-like"/>
    <property type="match status" value="1"/>
</dbReference>
<keyword evidence="9" id="KW-0028">Amino-acid biosynthesis</keyword>
<evidence type="ECO:0000313" key="13">
    <source>
        <dbReference type="EMBL" id="PWJ77397.1"/>
    </source>
</evidence>
<keyword evidence="6 9" id="KW-0061">Asparagine biosynthesis</keyword>
<dbReference type="PANTHER" id="PTHR43284:SF1">
    <property type="entry name" value="ASPARAGINE SYNTHETASE"/>
    <property type="match status" value="1"/>
</dbReference>
<dbReference type="InterPro" id="IPR006426">
    <property type="entry name" value="Asn_synth_AEB"/>
</dbReference>
<dbReference type="Proteomes" id="UP000245412">
    <property type="component" value="Unassembled WGS sequence"/>
</dbReference>
<dbReference type="Gene3D" id="3.40.50.620">
    <property type="entry name" value="HUPs"/>
    <property type="match status" value="1"/>
</dbReference>
<sequence>MCGICGFVGKTRDRENVLSDMMQAIIHRGPDSDGKYCTEDACLGFRRLSIIDLNEGSQPMYNEEEDKVLVFNGEIYNYQSLRSVLLEKGHKFRNHSDSEVLLHGYEEYRENLLDKLRGMFAFAIWDEKEQRLFAARDPFGIKPFYYALIDGCFVFASEIKSILKFPGYKKELNEEALEQYLSFQYSALPETFFKGIYKLLPGSYLTYENRRLEIHTYYDPVLTPDKSLKEEELIRATDEIMGDSIKHHMISDVEVGAFLSSGVDSSLVAARCGAKKTFTVGFLDDSSKYNEIHFAKETAKKLNLENTSKVVSKEEYWDAVPKVMYYLDEPSGDAAAVALYFVAQEAAKQVKVVTSGEGADELFGGYNIYLEPKALKWISWVPRPLRRGIGKVAEKLPAHMKGRNYLLRGSKDVEERFIGNANIFSEKERKSILKNPGKAVSPEELLRKKYKKMERQRDINKMQYIDLTCWMPGDILQKADKMSMAHSLELRVPFLDKEVFEVARKIPTKLKTKHYTTKYILRQASWKYLPRETADKKKLGFPVPIRVWLKEEETYKEVKDTFTGEAASKYFETDKLVGLLDAHRRGEADNSRKIWTVYAFLVWYRIFFGEKSEAGK</sequence>
<dbReference type="EC" id="6.3.5.4" evidence="3"/>
<dbReference type="RefSeq" id="WP_109625499.1">
    <property type="nucleotide sequence ID" value="NZ_CABJAT010000007.1"/>
</dbReference>
<evidence type="ECO:0000256" key="1">
    <source>
        <dbReference type="ARBA" id="ARBA00005187"/>
    </source>
</evidence>
<dbReference type="GO" id="GO:0006529">
    <property type="term" value="P:asparagine biosynthetic process"/>
    <property type="evidence" value="ECO:0007669"/>
    <property type="project" value="UniProtKB-KW"/>
</dbReference>
<evidence type="ECO:0000259" key="12">
    <source>
        <dbReference type="PROSITE" id="PS51278"/>
    </source>
</evidence>
<feature type="domain" description="Glutamine amidotransferase type-2" evidence="12">
    <location>
        <begin position="2"/>
        <end position="210"/>
    </location>
</feature>
<dbReference type="CDD" id="cd00712">
    <property type="entry name" value="AsnB"/>
    <property type="match status" value="1"/>
</dbReference>
<evidence type="ECO:0000256" key="7">
    <source>
        <dbReference type="ARBA" id="ARBA00022962"/>
    </source>
</evidence>
<dbReference type="AlphaFoldDB" id="A0AB73T741"/>
<comment type="pathway">
    <text evidence="1">Amino-acid biosynthesis; L-asparagine biosynthesis; L-asparagine from L-aspartate (L-Gln route): step 1/1.</text>
</comment>
<dbReference type="InterPro" id="IPR033738">
    <property type="entry name" value="AsnB_N"/>
</dbReference>
<evidence type="ECO:0000256" key="5">
    <source>
        <dbReference type="ARBA" id="ARBA00022840"/>
    </source>
</evidence>
<dbReference type="GO" id="GO:0004066">
    <property type="term" value="F:asparagine synthase (glutamine-hydrolyzing) activity"/>
    <property type="evidence" value="ECO:0007669"/>
    <property type="project" value="UniProtKB-EC"/>
</dbReference>
<feature type="site" description="Important for beta-aspartyl-AMP intermediate formation" evidence="11">
    <location>
        <position position="357"/>
    </location>
</feature>
<evidence type="ECO:0000256" key="11">
    <source>
        <dbReference type="PIRSR" id="PIRSR001589-3"/>
    </source>
</evidence>
<dbReference type="CDD" id="cd01991">
    <property type="entry name" value="Asn_synthase_B_C"/>
    <property type="match status" value="1"/>
</dbReference>
<dbReference type="Gene3D" id="3.60.20.10">
    <property type="entry name" value="Glutamine Phosphoribosylpyrophosphate, subunit 1, domain 1"/>
    <property type="match status" value="1"/>
</dbReference>
<feature type="active site" description="For GATase activity" evidence="9">
    <location>
        <position position="2"/>
    </location>
</feature>
<proteinExistence type="inferred from homology"/>
<dbReference type="SUPFAM" id="SSF56235">
    <property type="entry name" value="N-terminal nucleophile aminohydrolases (Ntn hydrolases)"/>
    <property type="match status" value="1"/>
</dbReference>
<comment type="similarity">
    <text evidence="2">Belongs to the asparagine synthetase family.</text>
</comment>
<evidence type="ECO:0000256" key="2">
    <source>
        <dbReference type="ARBA" id="ARBA00005752"/>
    </source>
</evidence>
<protein>
    <recommendedName>
        <fullName evidence="3">asparagine synthase (glutamine-hydrolyzing)</fullName>
        <ecNumber evidence="3">6.3.5.4</ecNumber>
    </recommendedName>
</protein>
<comment type="caution">
    <text evidence="13">The sequence shown here is derived from an EMBL/GenBank/DDBJ whole genome shotgun (WGS) entry which is preliminary data.</text>
</comment>
<dbReference type="EMBL" id="QGGY01000003">
    <property type="protein sequence ID" value="PWJ77397.1"/>
    <property type="molecule type" value="Genomic_DNA"/>
</dbReference>
<dbReference type="PANTHER" id="PTHR43284">
    <property type="entry name" value="ASPARAGINE SYNTHETASE (GLUTAMINE-HYDROLYZING)"/>
    <property type="match status" value="1"/>
</dbReference>
<evidence type="ECO:0000256" key="4">
    <source>
        <dbReference type="ARBA" id="ARBA00022741"/>
    </source>
</evidence>
<evidence type="ECO:0000256" key="6">
    <source>
        <dbReference type="ARBA" id="ARBA00022888"/>
    </source>
</evidence>
<keyword evidence="7 9" id="KW-0315">Glutamine amidotransferase</keyword>
<keyword evidence="5 10" id="KW-0067">ATP-binding</keyword>
<comment type="catalytic activity">
    <reaction evidence="8">
        <text>L-aspartate + L-glutamine + ATP + H2O = L-asparagine + L-glutamate + AMP + diphosphate + H(+)</text>
        <dbReference type="Rhea" id="RHEA:12228"/>
        <dbReference type="ChEBI" id="CHEBI:15377"/>
        <dbReference type="ChEBI" id="CHEBI:15378"/>
        <dbReference type="ChEBI" id="CHEBI:29985"/>
        <dbReference type="ChEBI" id="CHEBI:29991"/>
        <dbReference type="ChEBI" id="CHEBI:30616"/>
        <dbReference type="ChEBI" id="CHEBI:33019"/>
        <dbReference type="ChEBI" id="CHEBI:58048"/>
        <dbReference type="ChEBI" id="CHEBI:58359"/>
        <dbReference type="ChEBI" id="CHEBI:456215"/>
        <dbReference type="EC" id="6.3.5.4"/>
    </reaction>
</comment>
<dbReference type="PIRSF" id="PIRSF001589">
    <property type="entry name" value="Asn_synthetase_glu-h"/>
    <property type="match status" value="1"/>
</dbReference>
<dbReference type="PROSITE" id="PS51278">
    <property type="entry name" value="GATASE_TYPE_2"/>
    <property type="match status" value="1"/>
</dbReference>
<gene>
    <name evidence="13" type="ORF">C7383_103242</name>
</gene>
<evidence type="ECO:0000313" key="14">
    <source>
        <dbReference type="Proteomes" id="UP000245412"/>
    </source>
</evidence>
<dbReference type="InterPro" id="IPR051786">
    <property type="entry name" value="ASN_synthetase/amidase"/>
</dbReference>
<dbReference type="InterPro" id="IPR029055">
    <property type="entry name" value="Ntn_hydrolases_N"/>
</dbReference>
<dbReference type="InterPro" id="IPR001962">
    <property type="entry name" value="Asn_synthase"/>
</dbReference>
<feature type="binding site" evidence="10">
    <location>
        <begin position="355"/>
        <end position="356"/>
    </location>
    <ligand>
        <name>ATP</name>
        <dbReference type="ChEBI" id="CHEBI:30616"/>
    </ligand>
</feature>
<dbReference type="Pfam" id="PF13537">
    <property type="entry name" value="GATase_7"/>
    <property type="match status" value="1"/>
</dbReference>
<evidence type="ECO:0000256" key="9">
    <source>
        <dbReference type="PIRSR" id="PIRSR001589-1"/>
    </source>
</evidence>
<dbReference type="InterPro" id="IPR014729">
    <property type="entry name" value="Rossmann-like_a/b/a_fold"/>
</dbReference>
<feature type="binding site" evidence="10">
    <location>
        <position position="280"/>
    </location>
    <ligand>
        <name>ATP</name>
        <dbReference type="ChEBI" id="CHEBI:30616"/>
    </ligand>
</feature>